<feature type="region of interest" description="Disordered" evidence="2">
    <location>
        <begin position="3794"/>
        <end position="3928"/>
    </location>
</feature>
<feature type="compositionally biased region" description="Basic and acidic residues" evidence="2">
    <location>
        <begin position="3631"/>
        <end position="3654"/>
    </location>
</feature>
<feature type="region of interest" description="Disordered" evidence="2">
    <location>
        <begin position="2810"/>
        <end position="2834"/>
    </location>
</feature>
<dbReference type="InterPro" id="IPR019441">
    <property type="entry name" value="FMP27/BLTP2/Hobbit_GFWDK_RBG"/>
</dbReference>
<feature type="region of interest" description="Disordered" evidence="2">
    <location>
        <begin position="478"/>
        <end position="548"/>
    </location>
</feature>
<name>A0AAN6JMB0_9BASI</name>
<keyword evidence="7" id="KW-1185">Reference proteome</keyword>
<dbReference type="PANTHER" id="PTHR15678:SF6">
    <property type="entry name" value="BRIDGE-LIKE LIPID TRANSFER PROTEIN FAMILY MEMBER 2"/>
    <property type="match status" value="1"/>
</dbReference>
<feature type="compositionally biased region" description="Basic and acidic residues" evidence="2">
    <location>
        <begin position="478"/>
        <end position="493"/>
    </location>
</feature>
<feature type="compositionally biased region" description="Polar residues" evidence="2">
    <location>
        <begin position="3884"/>
        <end position="3928"/>
    </location>
</feature>
<protein>
    <submittedName>
        <fullName evidence="6">Protein SABRE</fullName>
    </submittedName>
</protein>
<feature type="region of interest" description="Disordered" evidence="2">
    <location>
        <begin position="2454"/>
        <end position="2475"/>
    </location>
</feature>
<feature type="compositionally biased region" description="Basic and acidic residues" evidence="2">
    <location>
        <begin position="852"/>
        <end position="875"/>
    </location>
</feature>
<feature type="domain" description="FMP27/BLTP2/Hobbit GFWDK motif-containing RBG unit" evidence="3">
    <location>
        <begin position="2242"/>
        <end position="2398"/>
    </location>
</feature>
<evidence type="ECO:0000256" key="1">
    <source>
        <dbReference type="SAM" id="Coils"/>
    </source>
</evidence>
<dbReference type="InterPro" id="IPR045167">
    <property type="entry name" value="Hobbit"/>
</dbReference>
<dbReference type="SMART" id="SM01215">
    <property type="entry name" value="Fmp27_SW"/>
    <property type="match status" value="1"/>
</dbReference>
<dbReference type="PANTHER" id="PTHR15678">
    <property type="entry name" value="ANTIGEN MLAA-22-RELATED"/>
    <property type="match status" value="1"/>
</dbReference>
<sequence length="3928" mass="434793">MLRDGLPRVVTTLAFLVVFWLICRSALPRLPRVLFRGRLRIRRAGLRGVRGLEWSSKGFVSKRKGGNDRGDAQQSPVPPPLSAEDGLSESLQNQHHPDAFVVRISHIYLQFHRRDARHRSWATLHIQGVGIRLPRAPLGNAGGGKTEQGPDGARKPAGASSLAEARQRELVEREERRLQRLMVSPPTSPTLQNRATLHHRRSSLIEAVSGGKRTPRTPGAAPSVIPASPTAGRATHAEAVPQRPQLPRRPFSSLIPNTSAASFRTVPLYFGWLVYAWLRDTVFPALQSSLIKLARIGLFLLASAIPVVSSLVEVEVHRLEIYVQEAETVLRVGRLGARYSMTVVSAKHAHNRSRAHVAPAKTEDGAKAGQNLASESTSAIRDMPIQAESWSANGRTAANSQSVAQSLQTPIVTRPSRIPGVQNSLTEMLAGMPNRIGSGAMGAAAFVMAGVPAANGSLKVTFESIQVFEALFVTESGRDDLRQGSRSASKRDSFFNVPSPGLLPSNDGHGAAQSPTRTHFRPNRDELNRKSRRQPTDPFGSFDLSDSERDHDVQDLFAKHGRAHGHQRSGSSDAAMTSASPLPLSPLPTSNSGDESLYSPYQTTTARWFEAKHNKNPNQRPLAELLASPPLPGNFPASTSMQSIDSDSSDLPPDLSARLRAVNGPAPTIFQSLTAANQNLRTEPDLNLSRRHAGAQASAAKKVGFADIVPSPPPMSRNASGASGGRTLKRSSSTSKLNTMNTLALSGFTDRWADWALEPIADSTFSSDSGWAFSAQGLSGDAAASRASRKTIPDSARLMSLPGLSTFRVNFVLGPSMQIRQREAVHVGVELAETNVGIEAVMKVMALVKTRQEERQRRDEAVREEMSAKDAERSSDPPGNDLQLAKKSSTFSSNAKARTALAQLGSVSVVLPRIRLAHVLRPPDHVDAFGGRGMDLRAASMSTAVTLPSNVQLEAVLRDLRFELRTSDPTDPQHQKWLGTCGISNHKSLAVNDGGSSTFPHRSDSLLSGQRAASPSSENKQLSTPPVDGGAFDAPSSPPSVVGKLMSDDEGAGESKSPTTKKTLFSPGRLGRSIRGGRRQKPVKLIEHRRAFHIEASFGALELRSAIDTDLQLQNDPRNNKSSSKSRRPPELGDSMSDLLIMRKFSVRLKSSWTPFGLLPSLRAVMAAANLKQADSAGAGADFSDPSLTVDALRGADVCSSTATLILPRPNCPFAFFASDPNEQALVAELEVDQVSSHVMVRHAAALAATLASLQSGKQAKPKSAGSSRSIALPRLAIACCARELSFRLDASDGPHANSDAAAAERQAHRSVVLAAPSIDFVFHGSYKDAYAKRNQDLRRAAWRSYQRGEAHLSPDDFLWTQRVGGDRQKGLSVSKKRSGLSPKGPGGAAEPSSSQGAQGAPATGELLDGAKDELKKVQNAQAGDDGDAHAREVLPKSTLPVPESQTETRASPSRRPSKIAYVGSIDHLFKYAIESDCRVESVEAYFGFRRERISKSRLALTVPSGSDLPPFGMSHQHVFSLHRICLHAASLVPAGMISDSDGLGLPIILPERAATELSLTLGDLAVDLWHHQALDISRDLLQTFTDAFVGAKAHAPPRRSGSSTQASKKNILDALPGGLYCFSHVRSININLGGPDRRCEADLSRGISTKIDEVTFEYVASKDDRFKGHHFGSRSAISLPEDIRVNANASAVDGPAAIARLLVIGFEVVPLLDAEQANSFSIPAATGPPSARSLGERRVDSVSGHSHEHSNSVSENRPGAQFAPAVWDFQKTKHRLLGRRTTLDPPKQEDANNYIIKTNRFESNASFRQKRDTSEPVRVKLDAANDEKLLIKVEMLHTYCLLLAISSIMSLKPSIPTVHPTHGHQAAASKDKTTSKPRSMVLSVTYDIPKVDLFVALPTNIHIFVHVHRFNLAFSSQSGIEVLWETLIAAVESARVPVTDLWEEALRLRKWRIKVAPSNKKDDPANVHVSGLSASLRIPTDYQFHNVIEYSTVAFKATKQLVHQFLRNSSETIIRPVAEDAKRVPNISVRLQTFSFEAEDDPIETRLNLIWRAGSSEQRRRLEREQTFEEAAAELRSAERGKSSLSLAPSVVANFTSTEAIPDNSSATGTRQDDPASVTIDEARRRLDMFNEAEWVRRHKSAKKEQKRREEQTRSQLYGTQSLDSFNLPIRIAKPSLSAPLFRSVMTHVSIEIARPSFAYEDLPEFLFYHGSGIPKDTQYSTIIPLHLRIQLGEWRISLRDYPLPILHLPPVHPDKGNAYAWALEGDICLAEQLGGPDSIREVPALIVPASTGRKSAVEYRMQVPKMVMPLKFYGSPLIDVKTPFPTRIVWGQSLQPAIQDVQRVIESITSPPHDPSPRLPFWDKIPLLLHGRFQFKHSGNGDLHFFFKGSRDPYDVVGHGAGWVMCWRDGVELRLGFDNADREFFQVSSNEYLLAIPDLQDYLDLAASGQGTHKSDAADSKSEGPSATGSHGRYMTEPRFTKVCLRLSNGVRWGAGLIYERTCTDDTCKRRPRCHGQPFYRECRIWDRVPHWKVLTKSKQAAEKTPESLRSDSFEGWRSHHIHPSLSIFSPKEGIGGEEASERKQVNATNNLYFSPLAWEHFWRWIALFSSALTLPIRQGKLFPNTPPQSSKLSAFIATIKYRFLIEPLFISHFYQKSSKVDLARGATTLVGVKARLDSFRADLHQRQEETVKDRPELGKKLKVFHKPFNEAEVDCAGIDLRTVWARFSDPERQLLDDVDFDAEEDADDFPDTNTSEEDWLWYDIADFAELDWQPPTKLDPEISITQTMVCPRFHYYRKVESKRERRARQASLDHDYDRLHSDKASAAEESPIDAELTPISQLAYSKFGNEHTHTCLVGTSPSAPMVQAHLAETRLSFLLAELETLTTAQRAASSRASGDDFSMATEASDRPEGDLSAEAFESRIADLKTKIKLIRDFIRSLEELHSNGMSNGAANGQMFVQSVNDRVDLRALYRDWETFHNRYFVHNPIIYFSTDTRNALLKYYLCSRMRKGFAHHMTAKAVRYVRNLRSDSPQPSSAKAQRPDGPTPGESTGFDLKGFFVEKMQFVMPDSPRPDQNGRAGSTQLLSEQPEPRRGLSDTFTINKSNVAVLLKPQVVLQANGPIQSSVIITAKRIRLQNYSVLEDRFAEDELNARLMYRNFLALDSLQCFAPTTHCQYLRTAPHRTKFAYVPLETLVDTGYQTRDFDRIISSTDARAAYDKFNRVRFATPLLTNRKLTLMTAFAAQLRVNDSDKDIVPESQIHNPDFDHLVHHMDFIQVRCPRIALSADSNHFAAIYAVVTNLLLYRDPVRQDQSKRLEEMLFNYDFENLDALSEVLTQLQARVRHAKELLAQYQEHFHYLNKEGKSDLFTLNVETMEMIQDLDLLMQAITTARDHSAATDSEKKSALRLQATADELVWYMMGLQDGEQLAKLSIKSANFSWLNKADNSTSNTLSIGDLEALNIRPDAHFAEIISKYSQAGEHLMAKRRLFLLASWRVLAPVGGIAIIEDFELNMHPVRLSIELKVGREIMDYIFGSKRRQLKHEQEARITELREEQAAATVKSNVKSNVTAAKKAKRKGLFGFLGSNKSKDSGPSQSRLTVPGADGDQQTARSPAHRASPTKRNGRSQSREPRPGQARRSLDEVRSRSRTRERSRHRGEKDLERGALSSDSDDGSDNDARQQRDIARRNAESMRRRASTNRTFVNVKFAETILCLSYKGDKQKSITDLFDLVFRAPTLEYRNQTCGYEDLVNFCKKDIFRAAWDQRSSLLKGILHRPRKTSRNMRDLAAQGINRITGQERSISGGRSDSLTSRSKEASSSALSVGLSGTLIDDDDEDDDEDDDDEEDEDEDDDEDDVRHHERDPSLEREAGSQLSKELGGDSSSVSIRVTDSMNESWSGQSDLSADSNSVNTPVWHSPASPSRTP</sequence>
<proteinExistence type="predicted"/>
<dbReference type="InterPro" id="IPR019415">
    <property type="entry name" value="FMP27_SW_RBG"/>
</dbReference>
<feature type="compositionally biased region" description="Acidic residues" evidence="2">
    <location>
        <begin position="3834"/>
        <end position="3858"/>
    </location>
</feature>
<feature type="region of interest" description="Disordered" evidence="2">
    <location>
        <begin position="852"/>
        <end position="890"/>
    </location>
</feature>
<feature type="domain" description="FMP27 WPPW motif-containing RBG unit" evidence="5">
    <location>
        <begin position="2674"/>
        <end position="3198"/>
    </location>
</feature>
<feature type="compositionally biased region" description="Basic and acidic residues" evidence="2">
    <location>
        <begin position="3859"/>
        <end position="3873"/>
    </location>
</feature>
<evidence type="ECO:0000256" key="2">
    <source>
        <dbReference type="SAM" id="MobiDB-lite"/>
    </source>
</evidence>
<feature type="compositionally biased region" description="Polar residues" evidence="2">
    <location>
        <begin position="3033"/>
        <end position="3042"/>
    </location>
</feature>
<feature type="region of interest" description="Disordered" evidence="2">
    <location>
        <begin position="1369"/>
        <end position="1405"/>
    </location>
</feature>
<feature type="compositionally biased region" description="Basic and acidic residues" evidence="2">
    <location>
        <begin position="2814"/>
        <end position="2829"/>
    </location>
</feature>
<feature type="region of interest" description="Disordered" evidence="2">
    <location>
        <begin position="3072"/>
        <end position="3101"/>
    </location>
</feature>
<feature type="region of interest" description="Disordered" evidence="2">
    <location>
        <begin position="3031"/>
        <end position="3055"/>
    </location>
</feature>
<feature type="region of interest" description="Disordered" evidence="2">
    <location>
        <begin position="992"/>
        <end position="1079"/>
    </location>
</feature>
<evidence type="ECO:0000313" key="6">
    <source>
        <dbReference type="EMBL" id="KAK0537246.1"/>
    </source>
</evidence>
<dbReference type="SMART" id="SM01214">
    <property type="entry name" value="Fmp27_GFWDK"/>
    <property type="match status" value="1"/>
</dbReference>
<feature type="compositionally biased region" description="Low complexity" evidence="2">
    <location>
        <begin position="574"/>
        <end position="590"/>
    </location>
</feature>
<feature type="region of interest" description="Disordered" evidence="2">
    <location>
        <begin position="1111"/>
        <end position="1134"/>
    </location>
</feature>
<feature type="region of interest" description="Disordered" evidence="2">
    <location>
        <begin position="208"/>
        <end position="243"/>
    </location>
</feature>
<comment type="caution">
    <text evidence="6">The sequence shown here is derived from an EMBL/GenBank/DDBJ whole genome shotgun (WGS) entry which is preliminary data.</text>
</comment>
<feature type="region of interest" description="Disordered" evidence="2">
    <location>
        <begin position="2893"/>
        <end position="2918"/>
    </location>
</feature>
<dbReference type="SMART" id="SM01216">
    <property type="entry name" value="Fmp27_WPPW"/>
    <property type="match status" value="1"/>
</dbReference>
<accession>A0AAN6JMB0</accession>
<feature type="coiled-coil region" evidence="1">
    <location>
        <begin position="3332"/>
        <end position="3359"/>
    </location>
</feature>
<keyword evidence="1" id="KW-0175">Coiled coil</keyword>
<feature type="region of interest" description="Disordered" evidence="2">
    <location>
        <begin position="3585"/>
        <end position="3685"/>
    </location>
</feature>
<feature type="region of interest" description="Disordered" evidence="2">
    <location>
        <begin position="1421"/>
        <end position="1456"/>
    </location>
</feature>
<dbReference type="Proteomes" id="UP001176521">
    <property type="component" value="Unassembled WGS sequence"/>
</dbReference>
<evidence type="ECO:0000259" key="4">
    <source>
        <dbReference type="SMART" id="SM01215"/>
    </source>
</evidence>
<organism evidence="6 7">
    <name type="scientific">Tilletia horrida</name>
    <dbReference type="NCBI Taxonomy" id="155126"/>
    <lineage>
        <taxon>Eukaryota</taxon>
        <taxon>Fungi</taxon>
        <taxon>Dikarya</taxon>
        <taxon>Basidiomycota</taxon>
        <taxon>Ustilaginomycotina</taxon>
        <taxon>Exobasidiomycetes</taxon>
        <taxon>Tilletiales</taxon>
        <taxon>Tilletiaceae</taxon>
        <taxon>Tilletia</taxon>
    </lineage>
</organism>
<feature type="compositionally biased region" description="Low complexity" evidence="2">
    <location>
        <begin position="3812"/>
        <end position="3831"/>
    </location>
</feature>
<dbReference type="EMBL" id="JAPDMQ010000063">
    <property type="protein sequence ID" value="KAK0537246.1"/>
    <property type="molecule type" value="Genomic_DNA"/>
</dbReference>
<evidence type="ECO:0000259" key="3">
    <source>
        <dbReference type="SMART" id="SM01214"/>
    </source>
</evidence>
<reference evidence="6" key="1">
    <citation type="journal article" date="2023" name="PhytoFront">
        <title>Draft Genome Resources of Seven Strains of Tilletia horrida, Causal Agent of Kernel Smut of Rice.</title>
        <authorList>
            <person name="Khanal S."/>
            <person name="Antony Babu S."/>
            <person name="Zhou X.G."/>
        </authorList>
    </citation>
    <scope>NUCLEOTIDE SEQUENCE</scope>
    <source>
        <strain evidence="6">TX3</strain>
    </source>
</reference>
<feature type="region of interest" description="Disordered" evidence="2">
    <location>
        <begin position="136"/>
        <end position="163"/>
    </location>
</feature>
<feature type="region of interest" description="Disordered" evidence="2">
    <location>
        <begin position="60"/>
        <end position="88"/>
    </location>
</feature>
<feature type="compositionally biased region" description="Basic and acidic residues" evidence="2">
    <location>
        <begin position="1735"/>
        <end position="1751"/>
    </location>
</feature>
<feature type="region of interest" description="Disordered" evidence="2">
    <location>
        <begin position="561"/>
        <end position="599"/>
    </location>
</feature>
<feature type="region of interest" description="Disordered" evidence="2">
    <location>
        <begin position="710"/>
        <end position="735"/>
    </location>
</feature>
<gene>
    <name evidence="6" type="primary">FMP27</name>
    <name evidence="6" type="ORF">OC842_001703</name>
</gene>
<feature type="domain" description="FMP27 SW motif-containing RBG unit" evidence="4">
    <location>
        <begin position="2123"/>
        <end position="2224"/>
    </location>
</feature>
<feature type="compositionally biased region" description="Basic and acidic residues" evidence="2">
    <location>
        <begin position="2455"/>
        <end position="2464"/>
    </location>
</feature>
<feature type="region of interest" description="Disordered" evidence="2">
    <location>
        <begin position="1723"/>
        <end position="1759"/>
    </location>
</feature>
<evidence type="ECO:0000313" key="7">
    <source>
        <dbReference type="Proteomes" id="UP001176521"/>
    </source>
</evidence>
<dbReference type="InterPro" id="IPR019449">
    <property type="entry name" value="FMP27_WPPW_RBG"/>
</dbReference>
<feature type="compositionally biased region" description="Polar residues" evidence="2">
    <location>
        <begin position="3796"/>
        <end position="3811"/>
    </location>
</feature>
<feature type="compositionally biased region" description="Polar residues" evidence="2">
    <location>
        <begin position="994"/>
        <end position="1024"/>
    </location>
</feature>
<evidence type="ECO:0000259" key="5">
    <source>
        <dbReference type="SMART" id="SM01216"/>
    </source>
</evidence>
<dbReference type="Pfam" id="PF10344">
    <property type="entry name" value="Hobbit"/>
    <property type="match status" value="1"/>
</dbReference>